<dbReference type="SUPFAM" id="SSF55166">
    <property type="entry name" value="Hedgehog/DD-peptidase"/>
    <property type="match status" value="1"/>
</dbReference>
<name>A0ABS7E730_9GAMM</name>
<dbReference type="InterPro" id="IPR002477">
    <property type="entry name" value="Peptidoglycan-bd-like"/>
</dbReference>
<accession>A0ABS7E730</accession>
<protein>
    <submittedName>
        <fullName evidence="2">Peptidoglycan-binding protein</fullName>
    </submittedName>
</protein>
<reference evidence="2 3" key="1">
    <citation type="submission" date="2021-07" db="EMBL/GenBank/DDBJ databases">
        <title>Shewanella sp. nov, isolated from SCS.</title>
        <authorList>
            <person name="Cao W.R."/>
        </authorList>
    </citation>
    <scope>NUCLEOTIDE SEQUENCE [LARGE SCALE GENOMIC DNA]</scope>
    <source>
        <strain evidence="2 3">NR704-98</strain>
    </source>
</reference>
<sequence length="295" mass="33662">MMNLRIKSSGEEVKSLQELLTVLHLNPGPIDGEFGDKTEDAVLQFQEQQGLYADGVVGSITWNALKKAAVVQLDEQNQPAVESDNRLMNWQRVAADPYKDGYNRFYLREDAAKAYLRVYEKVKQAGGLLTSSGARRALNAEVNPSRSATSFHYTGRALDLFVGSGMEKTKTDPFIISSDGDRLWRVYARAEGGEQMDIEAITYGSRQRGKLVTGRFVDLTSLFKEEGFERIRARRSFFKGGIWLGAEWWHFQYEKGLEKGKSTFGNELLKVYREQTLSLTPVWQYRHYIFGDKWN</sequence>
<feature type="domain" description="Peptidoglycan binding-like" evidence="1">
    <location>
        <begin position="9"/>
        <end position="65"/>
    </location>
</feature>
<dbReference type="Gene3D" id="1.10.101.10">
    <property type="entry name" value="PGBD-like superfamily/PGBD"/>
    <property type="match status" value="1"/>
</dbReference>
<dbReference type="InterPro" id="IPR036365">
    <property type="entry name" value="PGBD-like_sf"/>
</dbReference>
<proteinExistence type="predicted"/>
<dbReference type="EMBL" id="JAHZST010000014">
    <property type="protein sequence ID" value="MBW8185477.1"/>
    <property type="molecule type" value="Genomic_DNA"/>
</dbReference>
<gene>
    <name evidence="2" type="ORF">K0625_17645</name>
</gene>
<evidence type="ECO:0000259" key="1">
    <source>
        <dbReference type="Pfam" id="PF01471"/>
    </source>
</evidence>
<comment type="caution">
    <text evidence="2">The sequence shown here is derived from an EMBL/GenBank/DDBJ whole genome shotgun (WGS) entry which is preliminary data.</text>
</comment>
<organism evidence="2 3">
    <name type="scientific">Shewanella nanhaiensis</name>
    <dbReference type="NCBI Taxonomy" id="2864872"/>
    <lineage>
        <taxon>Bacteria</taxon>
        <taxon>Pseudomonadati</taxon>
        <taxon>Pseudomonadota</taxon>
        <taxon>Gammaproteobacteria</taxon>
        <taxon>Alteromonadales</taxon>
        <taxon>Shewanellaceae</taxon>
        <taxon>Shewanella</taxon>
    </lineage>
</organism>
<dbReference type="RefSeq" id="WP_220110897.1">
    <property type="nucleotide sequence ID" value="NZ_JAHZST010000014.1"/>
</dbReference>
<dbReference type="Proteomes" id="UP001195963">
    <property type="component" value="Unassembled WGS sequence"/>
</dbReference>
<evidence type="ECO:0000313" key="3">
    <source>
        <dbReference type="Proteomes" id="UP001195963"/>
    </source>
</evidence>
<dbReference type="SUPFAM" id="SSF47090">
    <property type="entry name" value="PGBD-like"/>
    <property type="match status" value="1"/>
</dbReference>
<evidence type="ECO:0000313" key="2">
    <source>
        <dbReference type="EMBL" id="MBW8185477.1"/>
    </source>
</evidence>
<keyword evidence="3" id="KW-1185">Reference proteome</keyword>
<dbReference type="InterPro" id="IPR009045">
    <property type="entry name" value="Zn_M74/Hedgehog-like"/>
</dbReference>
<dbReference type="Pfam" id="PF01471">
    <property type="entry name" value="PG_binding_1"/>
    <property type="match status" value="1"/>
</dbReference>
<dbReference type="InterPro" id="IPR036366">
    <property type="entry name" value="PGBDSf"/>
</dbReference>